<gene>
    <name evidence="1" type="ORF">AYI70_g7640</name>
</gene>
<evidence type="ECO:0000313" key="2">
    <source>
        <dbReference type="Proteomes" id="UP000187283"/>
    </source>
</evidence>
<dbReference type="AlphaFoldDB" id="A0A1R1XJS8"/>
<sequence length="101" mass="11514">MSNIKNLNRKNKTFRYELIYSEKSTKKLPSDEIRKIEKALAVKVRGEIIFTKIKPSIESKYEIKKGGTGLLTEASDKPVLKITELSINTTLMSGEIHIFLD</sequence>
<proteinExistence type="predicted"/>
<dbReference type="Proteomes" id="UP000187283">
    <property type="component" value="Unassembled WGS sequence"/>
</dbReference>
<evidence type="ECO:0000313" key="1">
    <source>
        <dbReference type="EMBL" id="OMJ14843.1"/>
    </source>
</evidence>
<accession>A0A1R1XJS8</accession>
<reference evidence="1 2" key="1">
    <citation type="submission" date="2017-01" db="EMBL/GenBank/DDBJ databases">
        <authorList>
            <person name="Mah S.A."/>
            <person name="Swanson W.J."/>
            <person name="Moy G.W."/>
            <person name="Vacquier V.D."/>
        </authorList>
    </citation>
    <scope>NUCLEOTIDE SEQUENCE [LARGE SCALE GENOMIC DNA]</scope>
    <source>
        <strain evidence="1 2">GSMNP</strain>
    </source>
</reference>
<protein>
    <submittedName>
        <fullName evidence="1">Uncharacterized protein</fullName>
    </submittedName>
</protein>
<name>A0A1R1XJS8_9FUNG</name>
<keyword evidence="2" id="KW-1185">Reference proteome</keyword>
<organism evidence="1 2">
    <name type="scientific">Smittium culicis</name>
    <dbReference type="NCBI Taxonomy" id="133412"/>
    <lineage>
        <taxon>Eukaryota</taxon>
        <taxon>Fungi</taxon>
        <taxon>Fungi incertae sedis</taxon>
        <taxon>Zoopagomycota</taxon>
        <taxon>Kickxellomycotina</taxon>
        <taxon>Harpellomycetes</taxon>
        <taxon>Harpellales</taxon>
        <taxon>Legeriomycetaceae</taxon>
        <taxon>Smittium</taxon>
    </lineage>
</organism>
<dbReference type="EMBL" id="LSSN01002881">
    <property type="protein sequence ID" value="OMJ14843.1"/>
    <property type="molecule type" value="Genomic_DNA"/>
</dbReference>
<comment type="caution">
    <text evidence="1">The sequence shown here is derived from an EMBL/GenBank/DDBJ whole genome shotgun (WGS) entry which is preliminary data.</text>
</comment>